<sequence>MICHVVKKLVYNTIRQYLAKSHPWEDEEMVAKKHMNAYAEKMKKIWGQLETHLEPGRSWSTACFRQDHLQR</sequence>
<comment type="caution">
    <text evidence="1">The sequence shown here is derived from an EMBL/GenBank/DDBJ whole genome shotgun (WGS) entry which is preliminary data.</text>
</comment>
<reference evidence="1" key="1">
    <citation type="journal article" date="2019" name="bioRxiv">
        <title>The Genome of the Zebra Mussel, Dreissena polymorpha: A Resource for Invasive Species Research.</title>
        <authorList>
            <person name="McCartney M.A."/>
            <person name="Auch B."/>
            <person name="Kono T."/>
            <person name="Mallez S."/>
            <person name="Zhang Y."/>
            <person name="Obille A."/>
            <person name="Becker A."/>
            <person name="Abrahante J.E."/>
            <person name="Garbe J."/>
            <person name="Badalamenti J.P."/>
            <person name="Herman A."/>
            <person name="Mangelson H."/>
            <person name="Liachko I."/>
            <person name="Sullivan S."/>
            <person name="Sone E.D."/>
            <person name="Koren S."/>
            <person name="Silverstein K.A.T."/>
            <person name="Beckman K.B."/>
            <person name="Gohl D.M."/>
        </authorList>
    </citation>
    <scope>NUCLEOTIDE SEQUENCE</scope>
    <source>
        <strain evidence="1">Duluth1</strain>
        <tissue evidence="1">Whole animal</tissue>
    </source>
</reference>
<dbReference type="AlphaFoldDB" id="A0A9D4IVS3"/>
<reference evidence="1" key="2">
    <citation type="submission" date="2020-11" db="EMBL/GenBank/DDBJ databases">
        <authorList>
            <person name="McCartney M.A."/>
            <person name="Auch B."/>
            <person name="Kono T."/>
            <person name="Mallez S."/>
            <person name="Becker A."/>
            <person name="Gohl D.M."/>
            <person name="Silverstein K.A.T."/>
            <person name="Koren S."/>
            <person name="Bechman K.B."/>
            <person name="Herman A."/>
            <person name="Abrahante J.E."/>
            <person name="Garbe J."/>
        </authorList>
    </citation>
    <scope>NUCLEOTIDE SEQUENCE</scope>
    <source>
        <strain evidence="1">Duluth1</strain>
        <tissue evidence="1">Whole animal</tissue>
    </source>
</reference>
<accession>A0A9D4IVS3</accession>
<evidence type="ECO:0000313" key="1">
    <source>
        <dbReference type="EMBL" id="KAH3786694.1"/>
    </source>
</evidence>
<name>A0A9D4IVS3_DREPO</name>
<dbReference type="Proteomes" id="UP000828390">
    <property type="component" value="Unassembled WGS sequence"/>
</dbReference>
<protein>
    <submittedName>
        <fullName evidence="1">Uncharacterized protein</fullName>
    </submittedName>
</protein>
<dbReference type="EMBL" id="JAIWYP010000008">
    <property type="protein sequence ID" value="KAH3786694.1"/>
    <property type="molecule type" value="Genomic_DNA"/>
</dbReference>
<proteinExistence type="predicted"/>
<evidence type="ECO:0000313" key="2">
    <source>
        <dbReference type="Proteomes" id="UP000828390"/>
    </source>
</evidence>
<organism evidence="1 2">
    <name type="scientific">Dreissena polymorpha</name>
    <name type="common">Zebra mussel</name>
    <name type="synonym">Mytilus polymorpha</name>
    <dbReference type="NCBI Taxonomy" id="45954"/>
    <lineage>
        <taxon>Eukaryota</taxon>
        <taxon>Metazoa</taxon>
        <taxon>Spiralia</taxon>
        <taxon>Lophotrochozoa</taxon>
        <taxon>Mollusca</taxon>
        <taxon>Bivalvia</taxon>
        <taxon>Autobranchia</taxon>
        <taxon>Heteroconchia</taxon>
        <taxon>Euheterodonta</taxon>
        <taxon>Imparidentia</taxon>
        <taxon>Neoheterodontei</taxon>
        <taxon>Myida</taxon>
        <taxon>Dreissenoidea</taxon>
        <taxon>Dreissenidae</taxon>
        <taxon>Dreissena</taxon>
    </lineage>
</organism>
<gene>
    <name evidence="1" type="ORF">DPMN_164803</name>
</gene>
<keyword evidence="2" id="KW-1185">Reference proteome</keyword>